<comment type="similarity">
    <text evidence="2">Belongs to the glycosyltransferase GT106 family.</text>
</comment>
<proteinExistence type="inferred from homology"/>
<dbReference type="AlphaFoldDB" id="A0A0E0LXE4"/>
<keyword evidence="3" id="KW-0328">Glycosyltransferase</keyword>
<accession>A0A0E0LXE4</accession>
<evidence type="ECO:0000256" key="9">
    <source>
        <dbReference type="ARBA" id="ARBA00023253"/>
    </source>
</evidence>
<feature type="domain" description="AP2/ERF" evidence="13">
    <location>
        <begin position="361"/>
        <end position="418"/>
    </location>
</feature>
<feature type="region of interest" description="Disordered" evidence="12">
    <location>
        <begin position="335"/>
        <end position="367"/>
    </location>
</feature>
<dbReference type="Gramene" id="OPUNC08G19980.3">
    <property type="protein sequence ID" value="OPUNC08G19980.3"/>
    <property type="gene ID" value="OPUNC08G19980"/>
</dbReference>
<organism evidence="14">
    <name type="scientific">Oryza punctata</name>
    <name type="common">Red rice</name>
    <dbReference type="NCBI Taxonomy" id="4537"/>
    <lineage>
        <taxon>Eukaryota</taxon>
        <taxon>Viridiplantae</taxon>
        <taxon>Streptophyta</taxon>
        <taxon>Embryophyta</taxon>
        <taxon>Tracheophyta</taxon>
        <taxon>Spermatophyta</taxon>
        <taxon>Magnoliopsida</taxon>
        <taxon>Liliopsida</taxon>
        <taxon>Poales</taxon>
        <taxon>Poaceae</taxon>
        <taxon>BOP clade</taxon>
        <taxon>Oryzoideae</taxon>
        <taxon>Oryzeae</taxon>
        <taxon>Oryzinae</taxon>
        <taxon>Oryza</taxon>
    </lineage>
</organism>
<reference evidence="14" key="2">
    <citation type="submission" date="2018-05" db="EMBL/GenBank/DDBJ databases">
        <title>OpunRS2 (Oryza punctata Reference Sequence Version 2).</title>
        <authorList>
            <person name="Zhang J."/>
            <person name="Kudrna D."/>
            <person name="Lee S."/>
            <person name="Talag J."/>
            <person name="Welchert J."/>
            <person name="Wing R.A."/>
        </authorList>
    </citation>
    <scope>NUCLEOTIDE SEQUENCE [LARGE SCALE GENOMIC DNA]</scope>
</reference>
<dbReference type="FunFam" id="3.30.730.10:FF:000001">
    <property type="entry name" value="Ethylene-responsive transcription factor 2"/>
    <property type="match status" value="1"/>
</dbReference>
<dbReference type="STRING" id="4537.A0A0E0LXE4"/>
<keyword evidence="10" id="KW-0119">Carbohydrate metabolism</keyword>
<dbReference type="PROSITE" id="PS51032">
    <property type="entry name" value="AP2_ERF"/>
    <property type="match status" value="1"/>
</dbReference>
<dbReference type="SUPFAM" id="SSF54171">
    <property type="entry name" value="DNA-binding domain"/>
    <property type="match status" value="1"/>
</dbReference>
<dbReference type="PANTHER" id="PTHR31677:SF196">
    <property type="entry name" value="ETHYLENE-RESPONSIVE TRANSCRIPTION FACTOR ERF109"/>
    <property type="match status" value="1"/>
</dbReference>
<keyword evidence="6" id="KW-0238">DNA-binding</keyword>
<dbReference type="GO" id="GO:0005634">
    <property type="term" value="C:nucleus"/>
    <property type="evidence" value="ECO:0007669"/>
    <property type="project" value="UniProtKB-SubCell"/>
</dbReference>
<evidence type="ECO:0000256" key="10">
    <source>
        <dbReference type="ARBA" id="ARBA00023277"/>
    </source>
</evidence>
<feature type="compositionally biased region" description="Basic and acidic residues" evidence="12">
    <location>
        <begin position="529"/>
        <end position="544"/>
    </location>
</feature>
<feature type="compositionally biased region" description="Basic and acidic residues" evidence="12">
    <location>
        <begin position="226"/>
        <end position="239"/>
    </location>
</feature>
<dbReference type="Pfam" id="PF00847">
    <property type="entry name" value="AP2"/>
    <property type="match status" value="1"/>
</dbReference>
<evidence type="ECO:0000256" key="1">
    <source>
        <dbReference type="ARBA" id="ARBA00004123"/>
    </source>
</evidence>
<keyword evidence="4" id="KW-0808">Transferase</keyword>
<keyword evidence="9" id="KW-0294">Fucose metabolism</keyword>
<dbReference type="eggNOG" id="ENOG502QPSR">
    <property type="taxonomic scope" value="Eukaryota"/>
</dbReference>
<feature type="region of interest" description="Disordered" evidence="12">
    <location>
        <begin position="510"/>
        <end position="551"/>
    </location>
</feature>
<evidence type="ECO:0000256" key="12">
    <source>
        <dbReference type="SAM" id="MobiDB-lite"/>
    </source>
</evidence>
<evidence type="ECO:0000256" key="11">
    <source>
        <dbReference type="ARBA" id="ARBA00030350"/>
    </source>
</evidence>
<dbReference type="PANTHER" id="PTHR31677">
    <property type="entry name" value="AP2 DOMAIN CLASS TRANSCRIPTION FACTOR"/>
    <property type="match status" value="1"/>
</dbReference>
<dbReference type="InterPro" id="IPR019378">
    <property type="entry name" value="GDP-Fuc_O-FucTrfase"/>
</dbReference>
<dbReference type="SMART" id="SM00380">
    <property type="entry name" value="AP2"/>
    <property type="match status" value="1"/>
</dbReference>
<dbReference type="EnsemblPlants" id="OPUNC08G19980.3">
    <property type="protein sequence ID" value="OPUNC08G19980.3"/>
    <property type="gene ID" value="OPUNC08G19980"/>
</dbReference>
<comment type="subcellular location">
    <subcellularLocation>
        <location evidence="1">Nucleus</location>
    </subcellularLocation>
</comment>
<dbReference type="CDD" id="cd00018">
    <property type="entry name" value="AP2"/>
    <property type="match status" value="1"/>
</dbReference>
<dbReference type="PRINTS" id="PR00367">
    <property type="entry name" value="ETHRSPELEMNT"/>
</dbReference>
<evidence type="ECO:0000256" key="2">
    <source>
        <dbReference type="ARBA" id="ARBA00007737"/>
    </source>
</evidence>
<dbReference type="GO" id="GO:0016757">
    <property type="term" value="F:glycosyltransferase activity"/>
    <property type="evidence" value="ECO:0007669"/>
    <property type="project" value="UniProtKB-KW"/>
</dbReference>
<dbReference type="InterPro" id="IPR036955">
    <property type="entry name" value="AP2/ERF_dom_sf"/>
</dbReference>
<evidence type="ECO:0000256" key="3">
    <source>
        <dbReference type="ARBA" id="ARBA00022676"/>
    </source>
</evidence>
<dbReference type="InterPro" id="IPR001471">
    <property type="entry name" value="AP2/ERF_dom"/>
</dbReference>
<evidence type="ECO:0000256" key="7">
    <source>
        <dbReference type="ARBA" id="ARBA00023163"/>
    </source>
</evidence>
<dbReference type="InterPro" id="IPR016177">
    <property type="entry name" value="DNA-bd_dom_sf"/>
</dbReference>
<name>A0A0E0LXE4_ORYPU</name>
<dbReference type="GO" id="GO:0003700">
    <property type="term" value="F:DNA-binding transcription factor activity"/>
    <property type="evidence" value="ECO:0007669"/>
    <property type="project" value="InterPro"/>
</dbReference>
<evidence type="ECO:0000256" key="4">
    <source>
        <dbReference type="ARBA" id="ARBA00022679"/>
    </source>
</evidence>
<reference evidence="14" key="1">
    <citation type="submission" date="2015-04" db="UniProtKB">
        <authorList>
            <consortium name="EnsemblPlants"/>
        </authorList>
    </citation>
    <scope>IDENTIFICATION</scope>
</reference>
<feature type="region of interest" description="Disordered" evidence="12">
    <location>
        <begin position="220"/>
        <end position="278"/>
    </location>
</feature>
<keyword evidence="5" id="KW-0805">Transcription regulation</keyword>
<keyword evidence="8" id="KW-0539">Nucleus</keyword>
<evidence type="ECO:0000256" key="8">
    <source>
        <dbReference type="ARBA" id="ARBA00023242"/>
    </source>
</evidence>
<dbReference type="Gene3D" id="3.30.730.10">
    <property type="entry name" value="AP2/ERF domain"/>
    <property type="match status" value="1"/>
</dbReference>
<evidence type="ECO:0000259" key="13">
    <source>
        <dbReference type="PROSITE" id="PS51032"/>
    </source>
</evidence>
<dbReference type="Pfam" id="PF10250">
    <property type="entry name" value="O-FucT"/>
    <property type="match status" value="1"/>
</dbReference>
<evidence type="ECO:0000256" key="5">
    <source>
        <dbReference type="ARBA" id="ARBA00023015"/>
    </source>
</evidence>
<keyword evidence="7" id="KW-0804">Transcription</keyword>
<evidence type="ECO:0000313" key="15">
    <source>
        <dbReference type="Proteomes" id="UP000026962"/>
    </source>
</evidence>
<evidence type="ECO:0000256" key="6">
    <source>
        <dbReference type="ARBA" id="ARBA00023125"/>
    </source>
</evidence>
<sequence>MSSAAAAAWWARSRIRILLPVIFLAPALFFLLSPPSSPPFFFTLPTSREESPSASGSRVIWAQRRVVEWRPCGWWRAAMPAPARRNGYIRIDCYGGLNQLRRDLCDGIAVARLLNATMVLPKFEVAAYWNESSGFADVFNVDYFIEQTRGYVEVVKDMPEEIASKEPYRVDCSKRKGHFDYVETVLPALLEHQYISLTPAMSQRRDSAIEAARGEDRKALTAIKGTRVDRLPEASDTGHHRGRHKRARASTPPRHDDDPPPPPSPVVTGGEHGGGGGEWRATVLAEDVESAAIVAALTHVISSTAAEVTTAFPPVTIAPPQRAATATMFGQQVMQQPRGFPPLPSSSGSVATPPEQQPRPRYRGVRQRPWGKWAAEIRDPVKAARVWLGTFNTAEDAARAYDAAAVRFKGSKAKVNFPDEVAGASIAAVQPPRHHQHHAATSLPPPRLPLPPPPHLRPRFSLAGQSTTAAPAAAAVAPPREEFPDLSRYAHILQSGDLEYDFHAAVSAGLTSTGQSSSSSSSMPPAPPSEDRRHEDSEYAKKPPFEYGPSN</sequence>
<keyword evidence="15" id="KW-1185">Reference proteome</keyword>
<dbReference type="HOGENOM" id="CLU_495577_0_0_1"/>
<dbReference type="Proteomes" id="UP000026962">
    <property type="component" value="Chromosome 8"/>
</dbReference>
<evidence type="ECO:0000313" key="14">
    <source>
        <dbReference type="EnsemblPlants" id="OPUNC08G19980.3"/>
    </source>
</evidence>
<dbReference type="GO" id="GO:0006004">
    <property type="term" value="P:fucose metabolic process"/>
    <property type="evidence" value="ECO:0007669"/>
    <property type="project" value="UniProtKB-KW"/>
</dbReference>
<dbReference type="GO" id="GO:0003677">
    <property type="term" value="F:DNA binding"/>
    <property type="evidence" value="ECO:0007669"/>
    <property type="project" value="UniProtKB-KW"/>
</dbReference>
<protein>
    <recommendedName>
        <fullName evidence="11">O-fucosyltransferase family protein</fullName>
    </recommendedName>
</protein>